<gene>
    <name evidence="4" type="ORF">MIZ03_3615</name>
</gene>
<dbReference type="EC" id="2.7.7.65" evidence="1"/>
<dbReference type="Pfam" id="PF00990">
    <property type="entry name" value="GGDEF"/>
    <property type="match status" value="1"/>
</dbReference>
<dbReference type="PANTHER" id="PTHR45138:SF24">
    <property type="entry name" value="DIGUANYLATE CYCLASE DGCC-RELATED"/>
    <property type="match status" value="1"/>
</dbReference>
<dbReference type="RefSeq" id="WP_223904631.1">
    <property type="nucleotide sequence ID" value="NZ_AP024238.1"/>
</dbReference>
<dbReference type="InterPro" id="IPR000160">
    <property type="entry name" value="GGDEF_dom"/>
</dbReference>
<organism evidence="4 5">
    <name type="scientific">Rhodoferax lithotrophicus</name>
    <dbReference type="NCBI Taxonomy" id="2798804"/>
    <lineage>
        <taxon>Bacteria</taxon>
        <taxon>Pseudomonadati</taxon>
        <taxon>Pseudomonadota</taxon>
        <taxon>Betaproteobacteria</taxon>
        <taxon>Burkholderiales</taxon>
        <taxon>Comamonadaceae</taxon>
        <taxon>Rhodoferax</taxon>
    </lineage>
</organism>
<dbReference type="SMART" id="SM00267">
    <property type="entry name" value="GGDEF"/>
    <property type="match status" value="1"/>
</dbReference>
<dbReference type="NCBIfam" id="TIGR00254">
    <property type="entry name" value="GGDEF"/>
    <property type="match status" value="1"/>
</dbReference>
<evidence type="ECO:0000256" key="1">
    <source>
        <dbReference type="ARBA" id="ARBA00012528"/>
    </source>
</evidence>
<keyword evidence="2" id="KW-1133">Transmembrane helix</keyword>
<dbReference type="CDD" id="cd01949">
    <property type="entry name" value="GGDEF"/>
    <property type="match status" value="1"/>
</dbReference>
<dbReference type="SUPFAM" id="SSF53850">
    <property type="entry name" value="Periplasmic binding protein-like II"/>
    <property type="match status" value="1"/>
</dbReference>
<dbReference type="PROSITE" id="PS50887">
    <property type="entry name" value="GGDEF"/>
    <property type="match status" value="1"/>
</dbReference>
<evidence type="ECO:0000313" key="4">
    <source>
        <dbReference type="EMBL" id="BCO28705.1"/>
    </source>
</evidence>
<protein>
    <recommendedName>
        <fullName evidence="1">diguanylate cyclase</fullName>
        <ecNumber evidence="1">2.7.7.65</ecNumber>
    </recommendedName>
</protein>
<dbReference type="InterPro" id="IPR029787">
    <property type="entry name" value="Nucleotide_cyclase"/>
</dbReference>
<keyword evidence="2" id="KW-0472">Membrane</keyword>
<keyword evidence="5" id="KW-1185">Reference proteome</keyword>
<name>A0ABM7MQS3_9BURK</name>
<dbReference type="Gene3D" id="3.40.190.10">
    <property type="entry name" value="Periplasmic binding protein-like II"/>
    <property type="match status" value="2"/>
</dbReference>
<dbReference type="SUPFAM" id="SSF55073">
    <property type="entry name" value="Nucleotide cyclase"/>
    <property type="match status" value="1"/>
</dbReference>
<evidence type="ECO:0000256" key="2">
    <source>
        <dbReference type="SAM" id="Phobius"/>
    </source>
</evidence>
<reference evidence="4 5" key="1">
    <citation type="journal article" date="2021" name="Microbiol. Spectr.">
        <title>A Single Bacterium Capable of Oxidation and Reduction of Iron at Circumneutral pH.</title>
        <authorList>
            <person name="Kato S."/>
            <person name="Ohkuma M."/>
        </authorList>
    </citation>
    <scope>NUCLEOTIDE SEQUENCE [LARGE SCALE GENOMIC DNA]</scope>
    <source>
        <strain evidence="4 5">MIZ03</strain>
    </source>
</reference>
<accession>A0ABM7MQS3</accession>
<dbReference type="Proteomes" id="UP000824366">
    <property type="component" value="Chromosome"/>
</dbReference>
<dbReference type="PANTHER" id="PTHR45138">
    <property type="entry name" value="REGULATORY COMPONENTS OF SENSORY TRANSDUCTION SYSTEM"/>
    <property type="match status" value="1"/>
</dbReference>
<feature type="domain" description="GGDEF" evidence="3">
    <location>
        <begin position="334"/>
        <end position="463"/>
    </location>
</feature>
<dbReference type="SMART" id="SM00062">
    <property type="entry name" value="PBPb"/>
    <property type="match status" value="1"/>
</dbReference>
<sequence length="465" mass="51792">MINTKDCWRLVALVICWVVVWPVGAAEKVNAPVQANSRQAVVTYCVDPDWAPFEQIDPQGKHVGISADLLSLVGQRSGLNLQLLVTKDWEESIRASQDGRCTLMSFLNQTPEREAWLMFTEPLLVDENVLITREEHPFISDLASLDQASMVLPKGTSVEERVRHDYPNIRLTLVDSEAIAFKMVSERQADMTMRSLIVAADTIKRQGWFNLKIAGQVPGYGNQLRIGVAKNQAKLRDVLNVAVQSITPVERQLIVNRHTAINFISAIDYTLVKWLLALVVAVGLTSFFWILRLRQLNAKLKALSHTDDLTGLQNRTGLDAIFKDELERSQRFTHALSIMILDIDFFKRVNDELGHLAGDLVLKEIAQVLRQQVRTIDILMRWGGEEFLVICPGTSADKAVLLAERILQAVRDFRSSAGCALTLSAGVASLNAIDPPEKLFVQADLALYQAKASGRNRVVLYSGGA</sequence>
<dbReference type="Gene3D" id="3.30.70.270">
    <property type="match status" value="1"/>
</dbReference>
<proteinExistence type="predicted"/>
<feature type="transmembrane region" description="Helical" evidence="2">
    <location>
        <begin position="271"/>
        <end position="291"/>
    </location>
</feature>
<evidence type="ECO:0000259" key="3">
    <source>
        <dbReference type="PROSITE" id="PS50887"/>
    </source>
</evidence>
<dbReference type="CDD" id="cd13708">
    <property type="entry name" value="PBP2_BvgS_like_1"/>
    <property type="match status" value="1"/>
</dbReference>
<dbReference type="Pfam" id="PF00497">
    <property type="entry name" value="SBP_bac_3"/>
    <property type="match status" value="1"/>
</dbReference>
<dbReference type="InterPro" id="IPR050469">
    <property type="entry name" value="Diguanylate_Cyclase"/>
</dbReference>
<dbReference type="InterPro" id="IPR043128">
    <property type="entry name" value="Rev_trsase/Diguanyl_cyclase"/>
</dbReference>
<dbReference type="InterPro" id="IPR001638">
    <property type="entry name" value="Solute-binding_3/MltF_N"/>
</dbReference>
<evidence type="ECO:0000313" key="5">
    <source>
        <dbReference type="Proteomes" id="UP000824366"/>
    </source>
</evidence>
<keyword evidence="2" id="KW-0812">Transmembrane</keyword>
<dbReference type="EMBL" id="AP024238">
    <property type="protein sequence ID" value="BCO28705.1"/>
    <property type="molecule type" value="Genomic_DNA"/>
</dbReference>